<evidence type="ECO:0000256" key="1">
    <source>
        <dbReference type="ARBA" id="ARBA00022801"/>
    </source>
</evidence>
<gene>
    <name evidence="4" type="ORF">GKQ77_17170</name>
</gene>
<feature type="compositionally biased region" description="Low complexity" evidence="2">
    <location>
        <begin position="369"/>
        <end position="383"/>
    </location>
</feature>
<dbReference type="InterPro" id="IPR000073">
    <property type="entry name" value="AB_hydrolase_1"/>
</dbReference>
<feature type="compositionally biased region" description="Basic and acidic residues" evidence="2">
    <location>
        <begin position="266"/>
        <end position="275"/>
    </location>
</feature>
<dbReference type="InterPro" id="IPR029058">
    <property type="entry name" value="AB_hydrolase_fold"/>
</dbReference>
<accession>A0ABS6YPB9</accession>
<keyword evidence="1 4" id="KW-0378">Hydrolase</keyword>
<feature type="domain" description="AB hydrolase-1" evidence="3">
    <location>
        <begin position="18"/>
        <end position="245"/>
    </location>
</feature>
<sequence>MASFQLPRTLLGEGPHKVIAVHGWFADRSAYDPVLADLDTDAFQYAVVDLRGYGEAKDAVGSYTTGEGAADVLDLADQLGWERFSLVGHSMGGSVAQRVLALAPRRVRRLVGVSPVPATGLRLSSEQKELFTSAAHSPAARRAIIDFTTGGVRPGAWLDRMVTRSLTVSDAKAFRAWLDSWAGEDFHAEVTGSPVPALAITGALDPALSADLMRGTWLRAYPQGELTELPGAGHYAMDETPLELIRTLEDFLRADGGPLGHASTGDTDRPARSTGDESAPPGNTGDDSAPPGNTGDKSAPSGARGTARGRTTTGTQPQPPAPTDTAPAGMGGTNKAPRSTGDDSAPSGARGTARGRTTTGSQPRPPSPTDTAPADTDPEAPGA</sequence>
<dbReference type="EMBL" id="WMBF01000172">
    <property type="protein sequence ID" value="MBW5423275.1"/>
    <property type="molecule type" value="Genomic_DNA"/>
</dbReference>
<evidence type="ECO:0000256" key="2">
    <source>
        <dbReference type="SAM" id="MobiDB-lite"/>
    </source>
</evidence>
<dbReference type="InterPro" id="IPR050266">
    <property type="entry name" value="AB_hydrolase_sf"/>
</dbReference>
<proteinExistence type="predicted"/>
<evidence type="ECO:0000313" key="4">
    <source>
        <dbReference type="EMBL" id="MBW5423275.1"/>
    </source>
</evidence>
<organism evidence="4 5">
    <name type="scientific">Streptomyces anatolicus</name>
    <dbReference type="NCBI Taxonomy" id="2675858"/>
    <lineage>
        <taxon>Bacteria</taxon>
        <taxon>Bacillati</taxon>
        <taxon>Actinomycetota</taxon>
        <taxon>Actinomycetes</taxon>
        <taxon>Kitasatosporales</taxon>
        <taxon>Streptomycetaceae</taxon>
        <taxon>Streptomyces</taxon>
    </lineage>
</organism>
<dbReference type="Gene3D" id="3.40.50.1820">
    <property type="entry name" value="alpha/beta hydrolase"/>
    <property type="match status" value="1"/>
</dbReference>
<dbReference type="SUPFAM" id="SSF53474">
    <property type="entry name" value="alpha/beta-Hydrolases"/>
    <property type="match status" value="1"/>
</dbReference>
<name>A0ABS6YPB9_9ACTN</name>
<evidence type="ECO:0000259" key="3">
    <source>
        <dbReference type="Pfam" id="PF12697"/>
    </source>
</evidence>
<dbReference type="Proteomes" id="UP001197114">
    <property type="component" value="Unassembled WGS sequence"/>
</dbReference>
<feature type="compositionally biased region" description="Low complexity" evidence="2">
    <location>
        <begin position="299"/>
        <end position="316"/>
    </location>
</feature>
<comment type="caution">
    <text evidence="4">The sequence shown here is derived from an EMBL/GenBank/DDBJ whole genome shotgun (WGS) entry which is preliminary data.</text>
</comment>
<dbReference type="PANTHER" id="PTHR43798">
    <property type="entry name" value="MONOACYLGLYCEROL LIPASE"/>
    <property type="match status" value="1"/>
</dbReference>
<dbReference type="GO" id="GO:0016787">
    <property type="term" value="F:hydrolase activity"/>
    <property type="evidence" value="ECO:0007669"/>
    <property type="project" value="UniProtKB-KW"/>
</dbReference>
<evidence type="ECO:0000313" key="5">
    <source>
        <dbReference type="Proteomes" id="UP001197114"/>
    </source>
</evidence>
<dbReference type="Pfam" id="PF12697">
    <property type="entry name" value="Abhydrolase_6"/>
    <property type="match status" value="1"/>
</dbReference>
<dbReference type="PANTHER" id="PTHR43798:SF31">
    <property type="entry name" value="AB HYDROLASE SUPERFAMILY PROTEIN YCLE"/>
    <property type="match status" value="1"/>
</dbReference>
<keyword evidence="5" id="KW-1185">Reference proteome</keyword>
<reference evidence="4 5" key="1">
    <citation type="submission" date="2019-11" db="EMBL/GenBank/DDBJ databases">
        <authorList>
            <person name="Ay H."/>
        </authorList>
    </citation>
    <scope>NUCLEOTIDE SEQUENCE [LARGE SCALE GENOMIC DNA]</scope>
    <source>
        <strain evidence="4 5">BG9H</strain>
    </source>
</reference>
<protein>
    <submittedName>
        <fullName evidence="4">Alpha/beta fold hydrolase</fullName>
    </submittedName>
</protein>
<feature type="compositionally biased region" description="Low complexity" evidence="2">
    <location>
        <begin position="344"/>
        <end position="361"/>
    </location>
</feature>
<feature type="region of interest" description="Disordered" evidence="2">
    <location>
        <begin position="256"/>
        <end position="383"/>
    </location>
</feature>